<reference evidence="3 4" key="1">
    <citation type="submission" date="2020-08" db="EMBL/GenBank/DDBJ databases">
        <title>Genomic Encyclopedia of Type Strains, Phase IV (KMG-IV): sequencing the most valuable type-strain genomes for metagenomic binning, comparative biology and taxonomic classification.</title>
        <authorList>
            <person name="Goeker M."/>
        </authorList>
    </citation>
    <scope>NUCLEOTIDE SEQUENCE [LARGE SCALE GENOMIC DNA]</scope>
    <source>
        <strain evidence="3 4">DSM 102238</strain>
    </source>
</reference>
<gene>
    <name evidence="3" type="ORF">GGR04_000990</name>
</gene>
<protein>
    <recommendedName>
        <fullName evidence="2">SH3b domain-containing protein</fullName>
    </recommendedName>
</protein>
<feature type="transmembrane region" description="Helical" evidence="1">
    <location>
        <begin position="26"/>
        <end position="45"/>
    </location>
</feature>
<sequence>MNRSGLQTSSSALGVLNVRLRYARKLSAYGMALLGCVIVSGASAAEFSAQSLGNDAALVVIDGEIKVGDAKRFDAIIQPFSKGAVLLRSPGGSLMDGIAIGETIRMKALGTGVAPDTMCASACALAWLGGTQRFMSVDARVGFHLAYRLDDDGRAQETGFGNALMGAYLTRLGLPTRAVAYIAGAGPAEMTWLTAADAERVGIDVSLLDLGEAPMDEATAAPVPSAPLAAPSKPASHYVDGLDPSGDNWLALKAAPNVKSKRLRKMGPGTRLQVLNQSGNWLRVRLDDGAEGWAYSKYVACCVTG</sequence>
<keyword evidence="1" id="KW-0472">Membrane</keyword>
<evidence type="ECO:0000259" key="2">
    <source>
        <dbReference type="Pfam" id="PF08239"/>
    </source>
</evidence>
<dbReference type="Gene3D" id="2.30.30.40">
    <property type="entry name" value="SH3 Domains"/>
    <property type="match status" value="1"/>
</dbReference>
<dbReference type="Proteomes" id="UP000542776">
    <property type="component" value="Unassembled WGS sequence"/>
</dbReference>
<feature type="domain" description="SH3b" evidence="2">
    <location>
        <begin position="251"/>
        <end position="299"/>
    </location>
</feature>
<keyword evidence="4" id="KW-1185">Reference proteome</keyword>
<evidence type="ECO:0000256" key="1">
    <source>
        <dbReference type="SAM" id="Phobius"/>
    </source>
</evidence>
<comment type="caution">
    <text evidence="3">The sequence shown here is derived from an EMBL/GenBank/DDBJ whole genome shotgun (WGS) entry which is preliminary data.</text>
</comment>
<organism evidence="3 4">
    <name type="scientific">Aureimonas pseudogalii</name>
    <dbReference type="NCBI Taxonomy" id="1744844"/>
    <lineage>
        <taxon>Bacteria</taxon>
        <taxon>Pseudomonadati</taxon>
        <taxon>Pseudomonadota</taxon>
        <taxon>Alphaproteobacteria</taxon>
        <taxon>Hyphomicrobiales</taxon>
        <taxon>Aurantimonadaceae</taxon>
        <taxon>Aureimonas</taxon>
    </lineage>
</organism>
<dbReference type="EMBL" id="JACIEK010000001">
    <property type="protein sequence ID" value="MBB3997169.1"/>
    <property type="molecule type" value="Genomic_DNA"/>
</dbReference>
<dbReference type="RefSeq" id="WP_183198420.1">
    <property type="nucleotide sequence ID" value="NZ_JACIEK010000001.1"/>
</dbReference>
<dbReference type="AlphaFoldDB" id="A0A7W6EFY4"/>
<dbReference type="Pfam" id="PF08239">
    <property type="entry name" value="SH3_3"/>
    <property type="match status" value="1"/>
</dbReference>
<dbReference type="InterPro" id="IPR029045">
    <property type="entry name" value="ClpP/crotonase-like_dom_sf"/>
</dbReference>
<name>A0A7W6EFY4_9HYPH</name>
<dbReference type="InterPro" id="IPR003646">
    <property type="entry name" value="SH3-like_bac-type"/>
</dbReference>
<keyword evidence="1" id="KW-0812">Transmembrane</keyword>
<dbReference type="SUPFAM" id="SSF52096">
    <property type="entry name" value="ClpP/crotonase"/>
    <property type="match status" value="1"/>
</dbReference>
<proteinExistence type="predicted"/>
<evidence type="ECO:0000313" key="3">
    <source>
        <dbReference type="EMBL" id="MBB3997169.1"/>
    </source>
</evidence>
<accession>A0A7W6EFY4</accession>
<dbReference type="Gene3D" id="3.90.226.10">
    <property type="entry name" value="2-enoyl-CoA Hydratase, Chain A, domain 1"/>
    <property type="match status" value="1"/>
</dbReference>
<evidence type="ECO:0000313" key="4">
    <source>
        <dbReference type="Proteomes" id="UP000542776"/>
    </source>
</evidence>
<keyword evidence="1" id="KW-1133">Transmembrane helix</keyword>